<dbReference type="SUPFAM" id="SSF57716">
    <property type="entry name" value="Glucocorticoid receptor-like (DNA-binding domain)"/>
    <property type="match status" value="1"/>
</dbReference>
<proteinExistence type="inferred from homology"/>
<keyword evidence="16" id="KW-0326">Glycosidase</keyword>
<sequence>MKMPELPEIINLSEQMNQELQHTIIKDIYVMQEKCINMPAADFIKLLSNKRVEQVSSRGKWIITRLDHGVGLFLNLGMGGNVILHENDHDLPSKYQLRIDMHDKRVLTISFWWFGYIHCVDKGDWGSHKGIAKLGPTPIRDPEFTQVHFINLLQGRKGSVKNYLLNQNNIAGIGNVYVQDILFRAKIHPDRKLQTLSEAEKFLLYRSIIETLEGAVKLGGLAYEKDLYNQPGRFKDFLVGYREDLPCPICKTLIQKIKSGSTASYICPACQGLDTNGANV</sequence>
<dbReference type="PROSITE" id="PS51066">
    <property type="entry name" value="ZF_FPG_2"/>
    <property type="match status" value="1"/>
</dbReference>
<dbReference type="PANTHER" id="PTHR22993:SF9">
    <property type="entry name" value="FORMAMIDOPYRIMIDINE-DNA GLYCOSYLASE"/>
    <property type="match status" value="1"/>
</dbReference>
<dbReference type="RefSeq" id="WP_229535657.1">
    <property type="nucleotide sequence ID" value="NZ_JAJHJB010000019.1"/>
</dbReference>
<dbReference type="SUPFAM" id="SSF46946">
    <property type="entry name" value="S13-like H2TH domain"/>
    <property type="match status" value="1"/>
</dbReference>
<dbReference type="EC" id="4.2.99.18" evidence="5"/>
<keyword evidence="8" id="KW-0227">DNA damage</keyword>
<evidence type="ECO:0000256" key="15">
    <source>
        <dbReference type="ARBA" id="ARBA00023268"/>
    </source>
</evidence>
<keyword evidence="13" id="KW-0234">DNA repair</keyword>
<feature type="domain" description="FPG-type" evidence="19">
    <location>
        <begin position="238"/>
        <end position="272"/>
    </location>
</feature>
<dbReference type="InterPro" id="IPR010979">
    <property type="entry name" value="Ribosomal_uS13-like_H2TH"/>
</dbReference>
<evidence type="ECO:0000259" key="20">
    <source>
        <dbReference type="PROSITE" id="PS51068"/>
    </source>
</evidence>
<evidence type="ECO:0000256" key="18">
    <source>
        <dbReference type="PROSITE-ProRule" id="PRU00391"/>
    </source>
</evidence>
<evidence type="ECO:0000256" key="11">
    <source>
        <dbReference type="ARBA" id="ARBA00022833"/>
    </source>
</evidence>
<dbReference type="Gene3D" id="1.10.8.50">
    <property type="match status" value="1"/>
</dbReference>
<evidence type="ECO:0000256" key="16">
    <source>
        <dbReference type="ARBA" id="ARBA00023295"/>
    </source>
</evidence>
<gene>
    <name evidence="21" type="ORF">LMF89_14275</name>
</gene>
<evidence type="ECO:0000313" key="21">
    <source>
        <dbReference type="EMBL" id="MCC5466514.1"/>
    </source>
</evidence>
<evidence type="ECO:0000256" key="10">
    <source>
        <dbReference type="ARBA" id="ARBA00022801"/>
    </source>
</evidence>
<organism evidence="21 22">
    <name type="scientific">Pelosinus baikalensis</name>
    <dbReference type="NCBI Taxonomy" id="2892015"/>
    <lineage>
        <taxon>Bacteria</taxon>
        <taxon>Bacillati</taxon>
        <taxon>Bacillota</taxon>
        <taxon>Negativicutes</taxon>
        <taxon>Selenomonadales</taxon>
        <taxon>Sporomusaceae</taxon>
        <taxon>Pelosinus</taxon>
    </lineage>
</organism>
<dbReference type="SMART" id="SM01232">
    <property type="entry name" value="H2TH"/>
    <property type="match status" value="1"/>
</dbReference>
<dbReference type="InterPro" id="IPR010663">
    <property type="entry name" value="Znf_FPG/IleRS"/>
</dbReference>
<evidence type="ECO:0000256" key="3">
    <source>
        <dbReference type="ARBA" id="ARBA00009409"/>
    </source>
</evidence>
<dbReference type="PROSITE" id="PS51068">
    <property type="entry name" value="FPG_CAT"/>
    <property type="match status" value="1"/>
</dbReference>
<keyword evidence="12" id="KW-0238">DNA-binding</keyword>
<dbReference type="Proteomes" id="UP001165492">
    <property type="component" value="Unassembled WGS sequence"/>
</dbReference>
<dbReference type="Gene3D" id="3.20.190.10">
    <property type="entry name" value="MutM-like, N-terminal"/>
    <property type="match status" value="1"/>
</dbReference>
<evidence type="ECO:0000256" key="2">
    <source>
        <dbReference type="ARBA" id="ARBA00001947"/>
    </source>
</evidence>
<comment type="cofactor">
    <cofactor evidence="2">
        <name>Zn(2+)</name>
        <dbReference type="ChEBI" id="CHEBI:29105"/>
    </cofactor>
</comment>
<accession>A0ABS8HVH2</accession>
<comment type="caution">
    <text evidence="21">The sequence shown here is derived from an EMBL/GenBank/DDBJ whole genome shotgun (WGS) entry which is preliminary data.</text>
</comment>
<keyword evidence="15" id="KW-0511">Multifunctional enzyme</keyword>
<evidence type="ECO:0000256" key="12">
    <source>
        <dbReference type="ARBA" id="ARBA00023125"/>
    </source>
</evidence>
<dbReference type="InterPro" id="IPR012319">
    <property type="entry name" value="FPG_cat"/>
</dbReference>
<keyword evidence="10" id="KW-0378">Hydrolase</keyword>
<evidence type="ECO:0000256" key="4">
    <source>
        <dbReference type="ARBA" id="ARBA00012024"/>
    </source>
</evidence>
<keyword evidence="14" id="KW-0456">Lyase</keyword>
<protein>
    <recommendedName>
        <fullName evidence="6">Formamidopyrimidine-DNA glycosylase</fullName>
        <ecNumber evidence="4">3.2.2.23</ecNumber>
        <ecNumber evidence="5">4.2.99.18</ecNumber>
    </recommendedName>
    <alternativeName>
        <fullName evidence="17">DNA-(apurinic or apyrimidinic site) lyase MutM</fullName>
    </alternativeName>
</protein>
<keyword evidence="9 18" id="KW-0863">Zinc-finger</keyword>
<evidence type="ECO:0000256" key="14">
    <source>
        <dbReference type="ARBA" id="ARBA00023239"/>
    </source>
</evidence>
<evidence type="ECO:0000256" key="8">
    <source>
        <dbReference type="ARBA" id="ARBA00022763"/>
    </source>
</evidence>
<evidence type="ECO:0000256" key="5">
    <source>
        <dbReference type="ARBA" id="ARBA00012720"/>
    </source>
</evidence>
<evidence type="ECO:0000313" key="22">
    <source>
        <dbReference type="Proteomes" id="UP001165492"/>
    </source>
</evidence>
<dbReference type="Pfam" id="PF01149">
    <property type="entry name" value="Fapy_DNA_glyco"/>
    <property type="match status" value="1"/>
</dbReference>
<dbReference type="EMBL" id="JAJHJB010000019">
    <property type="protein sequence ID" value="MCC5466514.1"/>
    <property type="molecule type" value="Genomic_DNA"/>
</dbReference>
<feature type="domain" description="Formamidopyrimidine-DNA glycosylase catalytic" evidence="20">
    <location>
        <begin position="4"/>
        <end position="108"/>
    </location>
</feature>
<dbReference type="InterPro" id="IPR035937">
    <property type="entry name" value="FPG_N"/>
</dbReference>
<comment type="catalytic activity">
    <reaction evidence="1">
        <text>Hydrolysis of DNA containing ring-opened 7-methylguanine residues, releasing 2,6-diamino-4-hydroxy-5-(N-methyl)formamidopyrimidine.</text>
        <dbReference type="EC" id="3.2.2.23"/>
    </reaction>
</comment>
<dbReference type="InterPro" id="IPR015886">
    <property type="entry name" value="H2TH_FPG"/>
</dbReference>
<keyword evidence="7" id="KW-0479">Metal-binding</keyword>
<keyword evidence="11" id="KW-0862">Zinc</keyword>
<evidence type="ECO:0000256" key="6">
    <source>
        <dbReference type="ARBA" id="ARBA00016240"/>
    </source>
</evidence>
<comment type="similarity">
    <text evidence="3">Belongs to the FPG family.</text>
</comment>
<evidence type="ECO:0000256" key="1">
    <source>
        <dbReference type="ARBA" id="ARBA00001668"/>
    </source>
</evidence>
<dbReference type="Pfam" id="PF06827">
    <property type="entry name" value="zf-FPG_IleRS"/>
    <property type="match status" value="1"/>
</dbReference>
<dbReference type="PANTHER" id="PTHR22993">
    <property type="entry name" value="FORMAMIDOPYRIMIDINE-DNA GLYCOSYLASE"/>
    <property type="match status" value="1"/>
</dbReference>
<dbReference type="SUPFAM" id="SSF81624">
    <property type="entry name" value="N-terminal domain of MutM-like DNA repair proteins"/>
    <property type="match status" value="1"/>
</dbReference>
<evidence type="ECO:0000259" key="19">
    <source>
        <dbReference type="PROSITE" id="PS51066"/>
    </source>
</evidence>
<keyword evidence="22" id="KW-1185">Reference proteome</keyword>
<name>A0ABS8HVH2_9FIRM</name>
<evidence type="ECO:0000256" key="17">
    <source>
        <dbReference type="ARBA" id="ARBA00030638"/>
    </source>
</evidence>
<evidence type="ECO:0000256" key="9">
    <source>
        <dbReference type="ARBA" id="ARBA00022771"/>
    </source>
</evidence>
<dbReference type="EC" id="3.2.2.23" evidence="4"/>
<evidence type="ECO:0000256" key="7">
    <source>
        <dbReference type="ARBA" id="ARBA00022723"/>
    </source>
</evidence>
<reference evidence="21" key="1">
    <citation type="submission" date="2021-11" db="EMBL/GenBank/DDBJ databases">
        <title>Description of a new species Pelosinus isolated from the bottom sediments of Lake Baikal.</title>
        <authorList>
            <person name="Zakharyuk A."/>
        </authorList>
    </citation>
    <scope>NUCLEOTIDE SEQUENCE</scope>
    <source>
        <strain evidence="21">Bkl1</strain>
    </source>
</reference>
<evidence type="ECO:0000256" key="13">
    <source>
        <dbReference type="ARBA" id="ARBA00023204"/>
    </source>
</evidence>
<dbReference type="SMART" id="SM00898">
    <property type="entry name" value="Fapy_DNA_glyco"/>
    <property type="match status" value="1"/>
</dbReference>
<dbReference type="InterPro" id="IPR000214">
    <property type="entry name" value="Znf_DNA_glyclase/AP_lyase"/>
</dbReference>
<dbReference type="Pfam" id="PF06831">
    <property type="entry name" value="H2TH"/>
    <property type="match status" value="1"/>
</dbReference>